<dbReference type="Gene3D" id="1.10.260.40">
    <property type="entry name" value="lambda repressor-like DNA-binding domains"/>
    <property type="match status" value="1"/>
</dbReference>
<dbReference type="AlphaFoldDB" id="A0A4Y6V148"/>
<dbReference type="Pfam" id="PF01381">
    <property type="entry name" value="HTH_3"/>
    <property type="match status" value="1"/>
</dbReference>
<evidence type="ECO:0000313" key="2">
    <source>
        <dbReference type="EMBL" id="QDH21995.1"/>
    </source>
</evidence>
<dbReference type="PROSITE" id="PS50943">
    <property type="entry name" value="HTH_CROC1"/>
    <property type="match status" value="1"/>
</dbReference>
<sequence length="101" mass="11502">MTQEQLAEKAEIDTSYLGQIERGVRQSPSIAIVGKISRALGIGEGELLADREEDASYETHADEEIGIPERIARELGRMTPKEQRLYERIFRTLRELSELKD</sequence>
<dbReference type="InterPro" id="IPR010982">
    <property type="entry name" value="Lambda_DNA-bd_dom_sf"/>
</dbReference>
<proteinExistence type="predicted"/>
<dbReference type="GO" id="GO:0003677">
    <property type="term" value="F:DNA binding"/>
    <property type="evidence" value="ECO:0007669"/>
    <property type="project" value="InterPro"/>
</dbReference>
<evidence type="ECO:0000259" key="1">
    <source>
        <dbReference type="PROSITE" id="PS50943"/>
    </source>
</evidence>
<dbReference type="InterPro" id="IPR001387">
    <property type="entry name" value="Cro/C1-type_HTH"/>
</dbReference>
<keyword evidence="3" id="KW-1185">Reference proteome</keyword>
<dbReference type="CDD" id="cd00093">
    <property type="entry name" value="HTH_XRE"/>
    <property type="match status" value="1"/>
</dbReference>
<feature type="domain" description="HTH cro/C1-type" evidence="1">
    <location>
        <begin position="1"/>
        <end position="47"/>
    </location>
</feature>
<evidence type="ECO:0000313" key="3">
    <source>
        <dbReference type="Proteomes" id="UP000316968"/>
    </source>
</evidence>
<dbReference type="KEGG" id="saca:FFV09_14785"/>
<reference evidence="2 3" key="1">
    <citation type="submission" date="2019-06" db="EMBL/GenBank/DDBJ databases">
        <title>Saccharibacillus brassicae sp. nov., an endophytic bacterium isolated from Chinese cabbage seeds (Brassica pekinensis).</title>
        <authorList>
            <person name="Jiang L."/>
            <person name="Lee J."/>
            <person name="Kim S.W."/>
        </authorList>
    </citation>
    <scope>NUCLEOTIDE SEQUENCE [LARGE SCALE GENOMIC DNA]</scope>
    <source>
        <strain evidence="3">KCTC 43072 / ATSA2</strain>
    </source>
</reference>
<name>A0A4Y6V148_SACBS</name>
<protein>
    <submittedName>
        <fullName evidence="2">Helix-turn-helix transcriptional regulator</fullName>
    </submittedName>
</protein>
<dbReference type="SMART" id="SM00530">
    <property type="entry name" value="HTH_XRE"/>
    <property type="match status" value="1"/>
</dbReference>
<accession>A0A4Y6V148</accession>
<dbReference type="OrthoDB" id="9814553at2"/>
<dbReference type="Proteomes" id="UP000316968">
    <property type="component" value="Chromosome"/>
</dbReference>
<organism evidence="2 3">
    <name type="scientific">Saccharibacillus brassicae</name>
    <dbReference type="NCBI Taxonomy" id="2583377"/>
    <lineage>
        <taxon>Bacteria</taxon>
        <taxon>Bacillati</taxon>
        <taxon>Bacillota</taxon>
        <taxon>Bacilli</taxon>
        <taxon>Bacillales</taxon>
        <taxon>Paenibacillaceae</taxon>
        <taxon>Saccharibacillus</taxon>
    </lineage>
</organism>
<dbReference type="SUPFAM" id="SSF47413">
    <property type="entry name" value="lambda repressor-like DNA-binding domains"/>
    <property type="match status" value="1"/>
</dbReference>
<dbReference type="EMBL" id="CP041217">
    <property type="protein sequence ID" value="QDH21995.1"/>
    <property type="molecule type" value="Genomic_DNA"/>
</dbReference>
<gene>
    <name evidence="2" type="ORF">FFV09_14785</name>
</gene>